<feature type="compositionally biased region" description="Low complexity" evidence="2">
    <location>
        <begin position="475"/>
        <end position="496"/>
    </location>
</feature>
<evidence type="ECO:0000256" key="3">
    <source>
        <dbReference type="SAM" id="SignalP"/>
    </source>
</evidence>
<dbReference type="AlphaFoldDB" id="A0AAF0AXR4"/>
<feature type="region of interest" description="Disordered" evidence="2">
    <location>
        <begin position="417"/>
        <end position="498"/>
    </location>
</feature>
<dbReference type="Pfam" id="PF03856">
    <property type="entry name" value="SUN"/>
    <property type="match status" value="1"/>
</dbReference>
<dbReference type="Proteomes" id="UP001212411">
    <property type="component" value="Chromosome 3"/>
</dbReference>
<keyword evidence="3" id="KW-0732">Signal</keyword>
<organism evidence="4 5">
    <name type="scientific">Schizosaccharomyces osmophilus</name>
    <dbReference type="NCBI Taxonomy" id="2545709"/>
    <lineage>
        <taxon>Eukaryota</taxon>
        <taxon>Fungi</taxon>
        <taxon>Dikarya</taxon>
        <taxon>Ascomycota</taxon>
        <taxon>Taphrinomycotina</taxon>
        <taxon>Schizosaccharomycetes</taxon>
        <taxon>Schizosaccharomycetales</taxon>
        <taxon>Schizosaccharomycetaceae</taxon>
        <taxon>Schizosaccharomyces</taxon>
    </lineage>
</organism>
<dbReference type="RefSeq" id="XP_056039260.1">
    <property type="nucleotide sequence ID" value="XM_056183666.1"/>
</dbReference>
<name>A0AAF0AXR4_9SCHI</name>
<evidence type="ECO:0000313" key="4">
    <source>
        <dbReference type="EMBL" id="WBW75017.1"/>
    </source>
</evidence>
<evidence type="ECO:0000256" key="1">
    <source>
        <dbReference type="ARBA" id="ARBA00010579"/>
    </source>
</evidence>
<feature type="region of interest" description="Disordered" evidence="2">
    <location>
        <begin position="361"/>
        <end position="394"/>
    </location>
</feature>
<accession>A0AAF0AXR4</accession>
<dbReference type="InterPro" id="IPR053088">
    <property type="entry name" value="Beta-glucosidase/SUN-like"/>
</dbReference>
<keyword evidence="5" id="KW-1185">Reference proteome</keyword>
<feature type="signal peptide" evidence="3">
    <location>
        <begin position="1"/>
        <end position="23"/>
    </location>
</feature>
<evidence type="ECO:0000313" key="5">
    <source>
        <dbReference type="Proteomes" id="UP001212411"/>
    </source>
</evidence>
<reference evidence="4 5" key="1">
    <citation type="journal article" date="2023" name="G3 (Bethesda)">
        <title>A high-quality reference genome for the fission yeast Schizosaccharomyces osmophilus.</title>
        <authorList>
            <person name="Jia G.S."/>
            <person name="Zhang W.C."/>
            <person name="Liang Y."/>
            <person name="Liu X.H."/>
            <person name="Rhind N."/>
            <person name="Pidoux A."/>
            <person name="Brysch-Herzberg M."/>
            <person name="Du L.L."/>
        </authorList>
    </citation>
    <scope>NUCLEOTIDE SEQUENCE [LARGE SCALE GENOMIC DNA]</scope>
    <source>
        <strain evidence="4 5">CBS 15793</strain>
    </source>
</reference>
<dbReference type="PANTHER" id="PTHR31654">
    <property type="entry name" value="SECRETED BETA-GLUCOSIDASE ADG3-RELATED"/>
    <property type="match status" value="1"/>
</dbReference>
<protein>
    <submittedName>
        <fullName evidence="4">Ceell wall beta-glucosidase Adg3</fullName>
    </submittedName>
</protein>
<proteinExistence type="inferred from homology"/>
<feature type="chain" id="PRO_5042004346" evidence="3">
    <location>
        <begin position="24"/>
        <end position="566"/>
    </location>
</feature>
<evidence type="ECO:0000256" key="2">
    <source>
        <dbReference type="SAM" id="MobiDB-lite"/>
    </source>
</evidence>
<gene>
    <name evidence="4" type="primary">adg3</name>
    <name evidence="4" type="ORF">SOMG_04889</name>
</gene>
<dbReference type="InterPro" id="IPR005556">
    <property type="entry name" value="SUN"/>
</dbReference>
<dbReference type="KEGG" id="som:SOMG_04889"/>
<dbReference type="GeneID" id="80878355"/>
<feature type="compositionally biased region" description="Polar residues" evidence="2">
    <location>
        <begin position="374"/>
        <end position="384"/>
    </location>
</feature>
<dbReference type="EMBL" id="CP115613">
    <property type="protein sequence ID" value="WBW75017.1"/>
    <property type="molecule type" value="Genomic_DNA"/>
</dbReference>
<feature type="compositionally biased region" description="Polar residues" evidence="2">
    <location>
        <begin position="417"/>
        <end position="464"/>
    </location>
</feature>
<comment type="similarity">
    <text evidence="1">Belongs to the SUN family.</text>
</comment>
<dbReference type="PANTHER" id="PTHR31654:SF0">
    <property type="entry name" value="SECRETED BETA-GLUCOSIDASE ADG3-RELATED"/>
    <property type="match status" value="1"/>
</dbReference>
<sequence>MFHMYKSLLLLLLTWADLQAANAFPHHRHHHGGQKRDAGQCTFPYAEKMVAVTPEKGNAGWAMSPNQYCTSDSWCPYACEPGYVMAQWSPHAKSYSYPESMHGGLYCDSNGNAVKPFDDKEYCYPGVGNVFAIDETGKGVSFCQTVLPGNEAMLIPTWVSAGSEQVLAVPDASYWVGTAAHYYVNPPGFSTSESCIWGTSDKPYGNWAPYVVGANMDENNITYVKLGANPIYLDDPYWSTIKPRFGLKVECEGNTCSGLPCYMDPREKGVQGCPDGSPNGAGDACFCVVGFQPGTKARIVVVDYSDQMSSSSAMSSGTAAPTASATSTAEMTSSSLTNSSAFALPSGFSSSILTLNTQTNSQSSSSFSLPAPKSTANPSTTGSEISGYHKASSEISSDRSLSFTNFVTVNTVSRGKNQLTGQDSQSTAPENKPVASNTVVTGSSTFKSSQPDPRNSGWSSSTNVPVVPIMTTGTGESKNGSSNNSNNKGKYGSESKFSPTSAKANIFLTTVTSYSNAASPFVHTINGQETTTTTTVAVQNMHAEIQTAFHTLVVSDVVHDTATQYI</sequence>